<dbReference type="RefSeq" id="WP_027271034.1">
    <property type="nucleotide sequence ID" value="NZ_CAAAJE010000012.1"/>
</dbReference>
<sequence length="363" mass="41541">MDEEKRKNAKQKIANAKNLERYFSKKEAITEYQNGINLFLQISNKSVADIKAIVSAYYELATLFFNSKDYAHAGECYVAAINQLVQTSLDDDSYRNLAELYIDLADACYEMMNQVAGDEAMANAIKAFGLIRYKTPEEQKIGDPVTHFKEFHAYYEKKLSTKSYLKSAKFMNHEHLLGERQVERQQEQAFFNQFESISLSEIQQFDRSLENMLSQLSLSAEPPAFSPISLNETPSDSAYRGMAMQFLNLAKSQIQNKQISNAITTYQQAIKTLNAIKLPKESDLQILQSLTQQIEYLQNKPGSSHSHSFSSTRQVEQPSVTTTSQRMGFFDHRFRESTYDPTPQFGSFNESNEEEENDHSMSL</sequence>
<dbReference type="AlphaFoldDB" id="A0A0W0YG65"/>
<dbReference type="SUPFAM" id="SSF48452">
    <property type="entry name" value="TPR-like"/>
    <property type="match status" value="1"/>
</dbReference>
<gene>
    <name evidence="2" type="ORF">Lsai_2083</name>
</gene>
<organism evidence="2 3">
    <name type="scientific">Legionella sainthelensi</name>
    <dbReference type="NCBI Taxonomy" id="28087"/>
    <lineage>
        <taxon>Bacteria</taxon>
        <taxon>Pseudomonadati</taxon>
        <taxon>Pseudomonadota</taxon>
        <taxon>Gammaproteobacteria</taxon>
        <taxon>Legionellales</taxon>
        <taxon>Legionellaceae</taxon>
        <taxon>Legionella</taxon>
    </lineage>
</organism>
<name>A0A0W0YG65_9GAMM</name>
<feature type="compositionally biased region" description="Basic and acidic residues" evidence="1">
    <location>
        <begin position="329"/>
        <end position="338"/>
    </location>
</feature>
<protein>
    <recommendedName>
        <fullName evidence="4">Tetratricopeptide repeat protein</fullName>
    </recommendedName>
</protein>
<dbReference type="PATRIC" id="fig|28087.4.peg.2247"/>
<feature type="region of interest" description="Disordered" evidence="1">
    <location>
        <begin position="298"/>
        <end position="363"/>
    </location>
</feature>
<feature type="compositionally biased region" description="Polar residues" evidence="1">
    <location>
        <begin position="312"/>
        <end position="326"/>
    </location>
</feature>
<dbReference type="eggNOG" id="ENOG5030P4N">
    <property type="taxonomic scope" value="Bacteria"/>
</dbReference>
<dbReference type="OrthoDB" id="5650036at2"/>
<evidence type="ECO:0000313" key="2">
    <source>
        <dbReference type="EMBL" id="KTD55953.1"/>
    </source>
</evidence>
<dbReference type="Proteomes" id="UP000054621">
    <property type="component" value="Unassembled WGS sequence"/>
</dbReference>
<evidence type="ECO:0000313" key="3">
    <source>
        <dbReference type="Proteomes" id="UP000054621"/>
    </source>
</evidence>
<evidence type="ECO:0008006" key="4">
    <source>
        <dbReference type="Google" id="ProtNLM"/>
    </source>
</evidence>
<accession>A0A0W0YG65</accession>
<proteinExistence type="predicted"/>
<feature type="compositionally biased region" description="Polar residues" evidence="1">
    <location>
        <begin position="339"/>
        <end position="348"/>
    </location>
</feature>
<comment type="caution">
    <text evidence="2">The sequence shown here is derived from an EMBL/GenBank/DDBJ whole genome shotgun (WGS) entry which is preliminary data.</text>
</comment>
<dbReference type="InterPro" id="IPR011990">
    <property type="entry name" value="TPR-like_helical_dom_sf"/>
</dbReference>
<dbReference type="EMBL" id="LNYV01000034">
    <property type="protein sequence ID" value="KTD55953.1"/>
    <property type="molecule type" value="Genomic_DNA"/>
</dbReference>
<evidence type="ECO:0000256" key="1">
    <source>
        <dbReference type="SAM" id="MobiDB-lite"/>
    </source>
</evidence>
<reference evidence="2 3" key="1">
    <citation type="submission" date="2015-11" db="EMBL/GenBank/DDBJ databases">
        <title>Genomic analysis of 38 Legionella species identifies large and diverse effector repertoires.</title>
        <authorList>
            <person name="Burstein D."/>
            <person name="Amaro F."/>
            <person name="Zusman T."/>
            <person name="Lifshitz Z."/>
            <person name="Cohen O."/>
            <person name="Gilbert J.A."/>
            <person name="Pupko T."/>
            <person name="Shuman H.A."/>
            <person name="Segal G."/>
        </authorList>
    </citation>
    <scope>NUCLEOTIDE SEQUENCE [LARGE SCALE GENOMIC DNA]</scope>
    <source>
        <strain evidence="2 3">Mt.St.Helens-4</strain>
    </source>
</reference>